<evidence type="ECO:0000313" key="8">
    <source>
        <dbReference type="RefSeq" id="XP_022337700.1"/>
    </source>
</evidence>
<dbReference type="InterPro" id="IPR011701">
    <property type="entry name" value="MFS"/>
</dbReference>
<keyword evidence="7" id="KW-1185">Reference proteome</keyword>
<gene>
    <name evidence="8 9 10" type="primary">LOC111133526</name>
</gene>
<feature type="transmembrane region" description="Helical" evidence="6">
    <location>
        <begin position="146"/>
        <end position="165"/>
    </location>
</feature>
<evidence type="ECO:0000313" key="7">
    <source>
        <dbReference type="Proteomes" id="UP000694844"/>
    </source>
</evidence>
<keyword evidence="2 6" id="KW-0812">Transmembrane</keyword>
<dbReference type="Pfam" id="PF07690">
    <property type="entry name" value="MFS_1"/>
    <property type="match status" value="1"/>
</dbReference>
<evidence type="ECO:0000256" key="6">
    <source>
        <dbReference type="SAM" id="Phobius"/>
    </source>
</evidence>
<dbReference type="PANTHER" id="PTHR23507">
    <property type="entry name" value="ZGC:174356"/>
    <property type="match status" value="1"/>
</dbReference>
<dbReference type="RefSeq" id="XP_022337700.1">
    <property type="nucleotide sequence ID" value="XM_022481992.1"/>
</dbReference>
<sequence>MKSSMFSCGFSFVVVDLIFFLYKTGESMLDATTRPYLVRAVCYEIFKDEEGHNVSTCLNLDNYPVLEDYVQSQSGNYLIYYRLLLNIPAIALSLFCGSYSDRYGRKIPIMLPSLGSVFAVLLYIASNLVPEHRIALILGGSAIQGFFGKSSVITMAVNSFVFDLSDPGDRTRNLGKLLAMNFFGLFMGSLFSGVFQDVLDLNAAFVSVVVLHGASIMFTIVLVNETIDRKEVDEEGQEYPCELCEVFRPSNIKDTLVVLFKPRSGNLRAIILTLFTISLVNQTCKVGEMDINLLFVTRSPLNWSKSWYGYLLSLDYAVMGLCLFIFLPLFSNKFMLSDVTIMILGIGCKFVRLIWAGFCDESWMVFVSVAIGAMAGMITSALRSLVSKAVHADEAGKMFSLLACGETCSKFLGTVIFVNLYSVTAHIFPGIAFMVEAFVYLILLGILILMFKELRNLQTCDLLQSLKEQPDYGATGSHQSKGVKHLPEIDEMEEDQPHPSMYPATTP</sequence>
<feature type="region of interest" description="Disordered" evidence="5">
    <location>
        <begin position="471"/>
        <end position="507"/>
    </location>
</feature>
<dbReference type="InterPro" id="IPR036259">
    <property type="entry name" value="MFS_trans_sf"/>
</dbReference>
<dbReference type="Proteomes" id="UP000694844">
    <property type="component" value="Chromosome 5"/>
</dbReference>
<dbReference type="KEGG" id="cvn:111133526"/>
<reference evidence="8 9" key="1">
    <citation type="submission" date="2025-04" db="UniProtKB">
        <authorList>
            <consortium name="RefSeq"/>
        </authorList>
    </citation>
    <scope>IDENTIFICATION</scope>
    <source>
        <tissue evidence="8 9">Whole sample</tissue>
    </source>
</reference>
<dbReference type="AlphaFoldDB" id="A0A8B8EAM8"/>
<feature type="transmembrane region" description="Helical" evidence="6">
    <location>
        <begin position="201"/>
        <end position="223"/>
    </location>
</feature>
<dbReference type="Gene3D" id="1.20.1250.20">
    <property type="entry name" value="MFS general substrate transporter like domains"/>
    <property type="match status" value="1"/>
</dbReference>
<comment type="subcellular location">
    <subcellularLocation>
        <location evidence="1">Membrane</location>
        <topology evidence="1">Multi-pass membrane protein</topology>
    </subcellularLocation>
</comment>
<dbReference type="SUPFAM" id="SSF103473">
    <property type="entry name" value="MFS general substrate transporter"/>
    <property type="match status" value="1"/>
</dbReference>
<feature type="transmembrane region" description="Helical" evidence="6">
    <location>
        <begin position="79"/>
        <end position="97"/>
    </location>
</feature>
<feature type="transmembrane region" description="Helical" evidence="6">
    <location>
        <begin position="364"/>
        <end position="386"/>
    </location>
</feature>
<keyword evidence="3 6" id="KW-1133">Transmembrane helix</keyword>
<evidence type="ECO:0000256" key="4">
    <source>
        <dbReference type="ARBA" id="ARBA00023136"/>
    </source>
</evidence>
<dbReference type="RefSeq" id="XP_022337702.1">
    <property type="nucleotide sequence ID" value="XM_022481994.1"/>
</dbReference>
<organism evidence="7 10">
    <name type="scientific">Crassostrea virginica</name>
    <name type="common">Eastern oyster</name>
    <dbReference type="NCBI Taxonomy" id="6565"/>
    <lineage>
        <taxon>Eukaryota</taxon>
        <taxon>Metazoa</taxon>
        <taxon>Spiralia</taxon>
        <taxon>Lophotrochozoa</taxon>
        <taxon>Mollusca</taxon>
        <taxon>Bivalvia</taxon>
        <taxon>Autobranchia</taxon>
        <taxon>Pteriomorphia</taxon>
        <taxon>Ostreida</taxon>
        <taxon>Ostreoidea</taxon>
        <taxon>Ostreidae</taxon>
        <taxon>Crassostrea</taxon>
    </lineage>
</organism>
<evidence type="ECO:0000256" key="5">
    <source>
        <dbReference type="SAM" id="MobiDB-lite"/>
    </source>
</evidence>
<dbReference type="RefSeq" id="XP_022337701.1">
    <property type="nucleotide sequence ID" value="XM_022481993.1"/>
</dbReference>
<feature type="transmembrane region" description="Helical" evidence="6">
    <location>
        <begin position="5"/>
        <end position="22"/>
    </location>
</feature>
<feature type="transmembrane region" description="Helical" evidence="6">
    <location>
        <begin position="339"/>
        <end position="358"/>
    </location>
</feature>
<evidence type="ECO:0000313" key="9">
    <source>
        <dbReference type="RefSeq" id="XP_022337701.1"/>
    </source>
</evidence>
<evidence type="ECO:0000256" key="2">
    <source>
        <dbReference type="ARBA" id="ARBA00022692"/>
    </source>
</evidence>
<feature type="transmembrane region" description="Helical" evidence="6">
    <location>
        <begin position="109"/>
        <end position="126"/>
    </location>
</feature>
<dbReference type="PANTHER" id="PTHR23507:SF1">
    <property type="entry name" value="FI18259P1-RELATED"/>
    <property type="match status" value="1"/>
</dbReference>
<name>A0A8B8EAM8_CRAVI</name>
<dbReference type="GO" id="GO:0022857">
    <property type="term" value="F:transmembrane transporter activity"/>
    <property type="evidence" value="ECO:0007669"/>
    <property type="project" value="InterPro"/>
</dbReference>
<evidence type="ECO:0000313" key="10">
    <source>
        <dbReference type="RefSeq" id="XP_022337702.1"/>
    </source>
</evidence>
<dbReference type="GeneID" id="111133526"/>
<feature type="transmembrane region" description="Helical" evidence="6">
    <location>
        <begin position="307"/>
        <end position="327"/>
    </location>
</feature>
<feature type="transmembrane region" description="Helical" evidence="6">
    <location>
        <begin position="177"/>
        <end position="195"/>
    </location>
</feature>
<evidence type="ECO:0000256" key="3">
    <source>
        <dbReference type="ARBA" id="ARBA00022989"/>
    </source>
</evidence>
<evidence type="ECO:0000256" key="1">
    <source>
        <dbReference type="ARBA" id="ARBA00004141"/>
    </source>
</evidence>
<feature type="transmembrane region" description="Helical" evidence="6">
    <location>
        <begin position="427"/>
        <end position="449"/>
    </location>
</feature>
<dbReference type="OrthoDB" id="3026777at2759"/>
<dbReference type="GO" id="GO:0016020">
    <property type="term" value="C:membrane"/>
    <property type="evidence" value="ECO:0007669"/>
    <property type="project" value="UniProtKB-SubCell"/>
</dbReference>
<protein>
    <submittedName>
        <fullName evidence="8 9">Proton-coupled folate transporter-like</fullName>
    </submittedName>
</protein>
<accession>A0A8B8EAM8</accession>
<proteinExistence type="predicted"/>
<keyword evidence="4 6" id="KW-0472">Membrane</keyword>